<keyword evidence="2" id="KW-0812">Transmembrane</keyword>
<dbReference type="Proteomes" id="UP001417504">
    <property type="component" value="Unassembled WGS sequence"/>
</dbReference>
<reference evidence="3 4" key="1">
    <citation type="submission" date="2024-01" db="EMBL/GenBank/DDBJ databases">
        <title>Genome assemblies of Stephania.</title>
        <authorList>
            <person name="Yang L."/>
        </authorList>
    </citation>
    <scope>NUCLEOTIDE SEQUENCE [LARGE SCALE GENOMIC DNA]</scope>
    <source>
        <strain evidence="3">QJT</strain>
        <tissue evidence="3">Leaf</tissue>
    </source>
</reference>
<feature type="compositionally biased region" description="Polar residues" evidence="1">
    <location>
        <begin position="686"/>
        <end position="702"/>
    </location>
</feature>
<feature type="region of interest" description="Disordered" evidence="1">
    <location>
        <begin position="450"/>
        <end position="482"/>
    </location>
</feature>
<keyword evidence="2" id="KW-0472">Membrane</keyword>
<dbReference type="PANTHER" id="PTHR33870:SF32">
    <property type="match status" value="1"/>
</dbReference>
<feature type="region of interest" description="Disordered" evidence="1">
    <location>
        <begin position="626"/>
        <end position="653"/>
    </location>
</feature>
<evidence type="ECO:0000313" key="4">
    <source>
        <dbReference type="Proteomes" id="UP001417504"/>
    </source>
</evidence>
<feature type="compositionally biased region" description="Basic and acidic residues" evidence="1">
    <location>
        <begin position="672"/>
        <end position="684"/>
    </location>
</feature>
<keyword evidence="2" id="KW-1133">Transmembrane helix</keyword>
<name>A0AAP0IZ51_9MAGN</name>
<evidence type="ECO:0000256" key="2">
    <source>
        <dbReference type="SAM" id="Phobius"/>
    </source>
</evidence>
<evidence type="ECO:0000256" key="1">
    <source>
        <dbReference type="SAM" id="MobiDB-lite"/>
    </source>
</evidence>
<organism evidence="3 4">
    <name type="scientific">Stephania japonica</name>
    <dbReference type="NCBI Taxonomy" id="461633"/>
    <lineage>
        <taxon>Eukaryota</taxon>
        <taxon>Viridiplantae</taxon>
        <taxon>Streptophyta</taxon>
        <taxon>Embryophyta</taxon>
        <taxon>Tracheophyta</taxon>
        <taxon>Spermatophyta</taxon>
        <taxon>Magnoliopsida</taxon>
        <taxon>Ranunculales</taxon>
        <taxon>Menispermaceae</taxon>
        <taxon>Menispermoideae</taxon>
        <taxon>Cissampelideae</taxon>
        <taxon>Stephania</taxon>
    </lineage>
</organism>
<proteinExistence type="predicted"/>
<protein>
    <submittedName>
        <fullName evidence="3">Uncharacterized protein</fullName>
    </submittedName>
</protein>
<feature type="region of interest" description="Disordered" evidence="1">
    <location>
        <begin position="562"/>
        <end position="585"/>
    </location>
</feature>
<feature type="compositionally biased region" description="Polar residues" evidence="1">
    <location>
        <begin position="632"/>
        <end position="641"/>
    </location>
</feature>
<dbReference type="EMBL" id="JBBNAE010000005">
    <property type="protein sequence ID" value="KAK9124424.1"/>
    <property type="molecule type" value="Genomic_DNA"/>
</dbReference>
<sequence>MVLNTVKNGIQSCKNSFSSIKNCYQSVSDHPFILALVFTLIVLYRFLPSLLIYLISSSPILICTAVLLRAFLGSGSHYHHDLHHQHPHQLTRIESKRTVKARVIDNNNENTNFNPNPNFFSLSAETRPRKKWHVRERTSDRKIIFSLRGARDRSSKNNKKYAHMGNAETQQSGAPIDDDHVEVLDDMRPLLDSKPVPSDGLVEVASDDTERSIDGSGDSDEDGSNGGGEGKMGEENSSNAAVTWTEDDQKNLMDLGTSEMERNQRLESLIAKRRLRKSFGRSPERNLIDLESNDPPLQFPAIAAIKTNPFDIPFESNEGEVLPPIPGSAPSILIPRRNPFDIPYDPLEERPNLSGDSFHQEFMAILNKDMFCRHESFSLGSAFVDVPRSDDFETKFNNYFATEAMRLQGTGYQSAQGNVGKENKHKVSSSTNAMLPPLRAQMSLKKPIEEKPIQEGDQSSTDHPLTPVVMKRDSPKPVDPLETIDEEKGEAGLNEVDDGKTEKDYFSWESEVVHEIQNDPPLEMIDKMSNDMNHDNGLDQLDDTDSENIDYIELTDNAMEIPSSENDSDHKPVDPVYDSSPHGNTESLFSVDKGVALSSANSIDSDMVVEVSEFGSPPHIERTLSFRDKGSAHSNVNSETRIGSGDNGTLELDDLTSTKVIKTDVISDEVLGGEHESHDSREQDVISESPSPISNAIHTEVH</sequence>
<gene>
    <name evidence="3" type="ORF">Sjap_014026</name>
</gene>
<evidence type="ECO:0000313" key="3">
    <source>
        <dbReference type="EMBL" id="KAK9124424.1"/>
    </source>
</evidence>
<keyword evidence="4" id="KW-1185">Reference proteome</keyword>
<dbReference type="PANTHER" id="PTHR33870">
    <property type="entry name" value="CARDIOMYOPATHY-ASSOCIATED PROTEIN"/>
    <property type="match status" value="1"/>
</dbReference>
<comment type="caution">
    <text evidence="3">The sequence shown here is derived from an EMBL/GenBank/DDBJ whole genome shotgun (WGS) entry which is preliminary data.</text>
</comment>
<feature type="transmembrane region" description="Helical" evidence="2">
    <location>
        <begin position="27"/>
        <end position="44"/>
    </location>
</feature>
<feature type="region of interest" description="Disordered" evidence="1">
    <location>
        <begin position="189"/>
        <end position="239"/>
    </location>
</feature>
<feature type="region of interest" description="Disordered" evidence="1">
    <location>
        <begin position="147"/>
        <end position="176"/>
    </location>
</feature>
<feature type="region of interest" description="Disordered" evidence="1">
    <location>
        <begin position="666"/>
        <end position="702"/>
    </location>
</feature>
<dbReference type="AlphaFoldDB" id="A0AAP0IZ51"/>
<accession>A0AAP0IZ51</accession>